<keyword evidence="10" id="KW-1185">Reference proteome</keyword>
<comment type="function">
    <text evidence="1">Alpha-L-fucosidase is responsible for hydrolyzing the alpha-1,6-linked fucose joined to the reducing-end N-acetylglucosamine of the carbohydrate moieties of glycoproteins.</text>
</comment>
<feature type="domain" description="Glycoside hydrolase family 29 N-terminal" evidence="8">
    <location>
        <begin position="33"/>
        <end position="360"/>
    </location>
</feature>
<evidence type="ECO:0000256" key="5">
    <source>
        <dbReference type="ARBA" id="ARBA00022801"/>
    </source>
</evidence>
<keyword evidence="6" id="KW-0326">Glycosidase</keyword>
<gene>
    <name evidence="9" type="ORF">VJ786_10090</name>
</gene>
<accession>A0ABU8I6B2</accession>
<dbReference type="InterPro" id="IPR017853">
    <property type="entry name" value="GH"/>
</dbReference>
<name>A0ABU8I6B2_9SPHI</name>
<proteinExistence type="inferred from homology"/>
<keyword evidence="4 7" id="KW-0732">Signal</keyword>
<evidence type="ECO:0000259" key="8">
    <source>
        <dbReference type="Pfam" id="PF01120"/>
    </source>
</evidence>
<dbReference type="InterPro" id="IPR057739">
    <property type="entry name" value="Glyco_hydro_29_N"/>
</dbReference>
<sequence>MINLFQKPLLKKLALACLLFGSVSSQAVAQGKDWKEKSIDNKEERMAWWKNDRFGMFIHWGLYALPARHEWVQQIERTDHETYKKKYFDLFNPDLYHPEEWALAAKNAGMKYVVLTAKHHEGFCLWDTKSSNFNAAKTPYGKDLLKPFVEACRKNGLKVGFYFSVIDWYHPDFTIDNTHPLRGNQEAIATNSGKNMDNFRKYLKEQVRELLGNYGKIDLLFWDFSYPGPNGKGNKDWDSEGLIKLARELQPNIIMNDRLDMGAEAWGWDYKTPEQFMPNEWPTFNGVRVPWETCQTFSGSWGYHRDENTWKSSNQLIAMLIEVVSKGGNLLLNVGPTARGNFDDRANDRLEAIGKWMKFHSASIYGCTEAPADFQKPGNTLLTYNPKTKRLYVHLLQYPFKTLYLPNFKGKVKYAQFLHDNSEVKYTSRTKSNDGEHMAITARENDLIMDLPVVKPNVEIPVIELILN</sequence>
<feature type="chain" id="PRO_5045766178" description="alpha-L-fucosidase" evidence="7">
    <location>
        <begin position="30"/>
        <end position="468"/>
    </location>
</feature>
<dbReference type="PANTHER" id="PTHR10030:SF37">
    <property type="entry name" value="ALPHA-L-FUCOSIDASE-RELATED"/>
    <property type="match status" value="1"/>
</dbReference>
<feature type="signal peptide" evidence="7">
    <location>
        <begin position="1"/>
        <end position="29"/>
    </location>
</feature>
<dbReference type="EC" id="3.2.1.51" evidence="3"/>
<comment type="caution">
    <text evidence="9">The sequence shown here is derived from an EMBL/GenBank/DDBJ whole genome shotgun (WGS) entry which is preliminary data.</text>
</comment>
<organism evidence="9 10">
    <name type="scientific">Sphingobacterium tenebrionis</name>
    <dbReference type="NCBI Taxonomy" id="3111775"/>
    <lineage>
        <taxon>Bacteria</taxon>
        <taxon>Pseudomonadati</taxon>
        <taxon>Bacteroidota</taxon>
        <taxon>Sphingobacteriia</taxon>
        <taxon>Sphingobacteriales</taxon>
        <taxon>Sphingobacteriaceae</taxon>
        <taxon>Sphingobacterium</taxon>
    </lineage>
</organism>
<dbReference type="PRINTS" id="PR00741">
    <property type="entry name" value="GLHYDRLASE29"/>
</dbReference>
<evidence type="ECO:0000256" key="2">
    <source>
        <dbReference type="ARBA" id="ARBA00007951"/>
    </source>
</evidence>
<evidence type="ECO:0000256" key="7">
    <source>
        <dbReference type="SAM" id="SignalP"/>
    </source>
</evidence>
<reference evidence="9 10" key="1">
    <citation type="submission" date="2024-01" db="EMBL/GenBank/DDBJ databases">
        <title>Sphingobacterium tenebrionis sp. nov., a novel endophyte isolated from tenebrio molitor intestines.</title>
        <authorList>
            <person name="Zhang C."/>
        </authorList>
    </citation>
    <scope>NUCLEOTIDE SEQUENCE [LARGE SCALE GENOMIC DNA]</scope>
    <source>
        <strain evidence="9 10">PU5-4</strain>
    </source>
</reference>
<dbReference type="RefSeq" id="WP_134776888.1">
    <property type="nucleotide sequence ID" value="NZ_JAYLLN010000022.1"/>
</dbReference>
<dbReference type="PIRSF" id="PIRSF001092">
    <property type="entry name" value="Alpha-L-fucosidase"/>
    <property type="match status" value="1"/>
</dbReference>
<evidence type="ECO:0000313" key="9">
    <source>
        <dbReference type="EMBL" id="MEI5985252.1"/>
    </source>
</evidence>
<dbReference type="Pfam" id="PF01120">
    <property type="entry name" value="Alpha_L_fucos"/>
    <property type="match status" value="1"/>
</dbReference>
<keyword evidence="5" id="KW-0378">Hydrolase</keyword>
<dbReference type="Proteomes" id="UP001363035">
    <property type="component" value="Unassembled WGS sequence"/>
</dbReference>
<dbReference type="EMBL" id="JAYLLN010000022">
    <property type="protein sequence ID" value="MEI5985252.1"/>
    <property type="molecule type" value="Genomic_DNA"/>
</dbReference>
<dbReference type="InterPro" id="IPR016286">
    <property type="entry name" value="FUC_metazoa-typ"/>
</dbReference>
<evidence type="ECO:0000256" key="3">
    <source>
        <dbReference type="ARBA" id="ARBA00012662"/>
    </source>
</evidence>
<dbReference type="Gene3D" id="3.20.20.80">
    <property type="entry name" value="Glycosidases"/>
    <property type="match status" value="1"/>
</dbReference>
<dbReference type="SUPFAM" id="SSF51445">
    <property type="entry name" value="(Trans)glycosidases"/>
    <property type="match status" value="1"/>
</dbReference>
<protein>
    <recommendedName>
        <fullName evidence="3">alpha-L-fucosidase</fullName>
        <ecNumber evidence="3">3.2.1.51</ecNumber>
    </recommendedName>
</protein>
<evidence type="ECO:0000256" key="1">
    <source>
        <dbReference type="ARBA" id="ARBA00004071"/>
    </source>
</evidence>
<dbReference type="SMART" id="SM00812">
    <property type="entry name" value="Alpha_L_fucos"/>
    <property type="match status" value="1"/>
</dbReference>
<evidence type="ECO:0000313" key="10">
    <source>
        <dbReference type="Proteomes" id="UP001363035"/>
    </source>
</evidence>
<evidence type="ECO:0000256" key="4">
    <source>
        <dbReference type="ARBA" id="ARBA00022729"/>
    </source>
</evidence>
<dbReference type="PANTHER" id="PTHR10030">
    <property type="entry name" value="ALPHA-L-FUCOSIDASE"/>
    <property type="match status" value="1"/>
</dbReference>
<dbReference type="InterPro" id="IPR000933">
    <property type="entry name" value="Glyco_hydro_29"/>
</dbReference>
<evidence type="ECO:0000256" key="6">
    <source>
        <dbReference type="ARBA" id="ARBA00023295"/>
    </source>
</evidence>
<comment type="similarity">
    <text evidence="2">Belongs to the glycosyl hydrolase 29 family.</text>
</comment>